<dbReference type="SUPFAM" id="SSF56219">
    <property type="entry name" value="DNase I-like"/>
    <property type="match status" value="1"/>
</dbReference>
<name>A0AAE1HP77_9NEOP</name>
<sequence>MGVLKVISLNANGLKPRLPFLEDILSHTQADVLLVQETNLGPKTRANISGFRHYRTDRGEGRRGLSTFVKEGLRHAQLPPPAGVPFEVQTTEVDLPGGPLLLLNTYKTPRPDTFEGPSLDRLLATAPRVLIVGDLNCRHTAWGCRSNNTAGNQLYAHLAQRDCAIIAPDEPTRTDPRDGGQSTLDIGIVHCLEYLVTAETLGCVGSDHAPVLFTVHTTPTYNEAPRRLNYNRARWPTFQQHLNTNLVIKRFNSEAEVDEGVTTLTTTIQKAMEKAIPRSKGTRKPNTLPPHIEVIKRDKNAARRRWIRTRDPEDRDEHNQLKHAMKEAMTAWRDQQWQHTMQECSEDHTRVWKIGRALKGWSGTVQPLTTATGMATSAQARAEAISEHFEKVHTANDHMAEPQHTQQALNTFYQNTQDHNNPLISGLGQYSPETAPYRMKHKMPLHLLFQQNA</sequence>
<feature type="domain" description="Endonuclease/exonuclease/phosphatase" evidence="1">
    <location>
        <begin position="8"/>
        <end position="185"/>
    </location>
</feature>
<evidence type="ECO:0000259" key="1">
    <source>
        <dbReference type="Pfam" id="PF03372"/>
    </source>
</evidence>
<reference evidence="2" key="1">
    <citation type="submission" date="2021-07" db="EMBL/GenBank/DDBJ databases">
        <authorList>
            <person name="Catto M.A."/>
            <person name="Jacobson A."/>
            <person name="Kennedy G."/>
            <person name="Labadie P."/>
            <person name="Hunt B.G."/>
            <person name="Srinivasan R."/>
        </authorList>
    </citation>
    <scope>NUCLEOTIDE SEQUENCE</scope>
    <source>
        <strain evidence="2">PL_HMW_Pooled</strain>
        <tissue evidence="2">Head</tissue>
    </source>
</reference>
<gene>
    <name evidence="2" type="ORF">KUF71_002542</name>
</gene>
<reference evidence="2" key="2">
    <citation type="journal article" date="2023" name="BMC Genomics">
        <title>Pest status, molecular evolution, and epigenetic factors derived from the genome assembly of Frankliniella fusca, a thysanopteran phytovirus vector.</title>
        <authorList>
            <person name="Catto M.A."/>
            <person name="Labadie P.E."/>
            <person name="Jacobson A.L."/>
            <person name="Kennedy G.G."/>
            <person name="Srinivasan R."/>
            <person name="Hunt B.G."/>
        </authorList>
    </citation>
    <scope>NUCLEOTIDE SEQUENCE</scope>
    <source>
        <strain evidence="2">PL_HMW_Pooled</strain>
    </source>
</reference>
<dbReference type="AlphaFoldDB" id="A0AAE1HP77"/>
<keyword evidence="2" id="KW-0808">Transferase</keyword>
<keyword evidence="3" id="KW-1185">Reference proteome</keyword>
<dbReference type="Proteomes" id="UP001219518">
    <property type="component" value="Unassembled WGS sequence"/>
</dbReference>
<proteinExistence type="predicted"/>
<accession>A0AAE1HP77</accession>
<keyword evidence="2" id="KW-0548">Nucleotidyltransferase</keyword>
<dbReference type="GO" id="GO:0003964">
    <property type="term" value="F:RNA-directed DNA polymerase activity"/>
    <property type="evidence" value="ECO:0007669"/>
    <property type="project" value="UniProtKB-KW"/>
</dbReference>
<dbReference type="Gene3D" id="3.60.10.10">
    <property type="entry name" value="Endonuclease/exonuclease/phosphatase"/>
    <property type="match status" value="1"/>
</dbReference>
<organism evidence="2 3">
    <name type="scientific">Frankliniella fusca</name>
    <dbReference type="NCBI Taxonomy" id="407009"/>
    <lineage>
        <taxon>Eukaryota</taxon>
        <taxon>Metazoa</taxon>
        <taxon>Ecdysozoa</taxon>
        <taxon>Arthropoda</taxon>
        <taxon>Hexapoda</taxon>
        <taxon>Insecta</taxon>
        <taxon>Pterygota</taxon>
        <taxon>Neoptera</taxon>
        <taxon>Paraneoptera</taxon>
        <taxon>Thysanoptera</taxon>
        <taxon>Terebrantia</taxon>
        <taxon>Thripoidea</taxon>
        <taxon>Thripidae</taxon>
        <taxon>Frankliniella</taxon>
    </lineage>
</organism>
<dbReference type="InterPro" id="IPR036691">
    <property type="entry name" value="Endo/exonu/phosph_ase_sf"/>
</dbReference>
<comment type="caution">
    <text evidence="2">The sequence shown here is derived from an EMBL/GenBank/DDBJ whole genome shotgun (WGS) entry which is preliminary data.</text>
</comment>
<keyword evidence="2" id="KW-0695">RNA-directed DNA polymerase</keyword>
<dbReference type="InterPro" id="IPR005135">
    <property type="entry name" value="Endo/exonuclease/phosphatase"/>
</dbReference>
<evidence type="ECO:0000313" key="3">
    <source>
        <dbReference type="Proteomes" id="UP001219518"/>
    </source>
</evidence>
<dbReference type="Pfam" id="PF03372">
    <property type="entry name" value="Exo_endo_phos"/>
    <property type="match status" value="1"/>
</dbReference>
<dbReference type="PANTHER" id="PTHR33273">
    <property type="entry name" value="DOMAIN-CONTAINING PROTEIN, PUTATIVE-RELATED"/>
    <property type="match status" value="1"/>
</dbReference>
<protein>
    <submittedName>
        <fullName evidence="2">RNA-directed DNA polymerase from transposon X-element</fullName>
    </submittedName>
</protein>
<dbReference type="PANTHER" id="PTHR33273:SF4">
    <property type="entry name" value="ENDONUCLEASE_EXONUCLEASE_PHOSPHATASE DOMAIN-CONTAINING PROTEIN"/>
    <property type="match status" value="1"/>
</dbReference>
<evidence type="ECO:0000313" key="2">
    <source>
        <dbReference type="EMBL" id="KAK3924271.1"/>
    </source>
</evidence>
<dbReference type="EMBL" id="JAHWGI010001169">
    <property type="protein sequence ID" value="KAK3924271.1"/>
    <property type="molecule type" value="Genomic_DNA"/>
</dbReference>